<keyword evidence="5" id="KW-0998">Cell outer membrane</keyword>
<dbReference type="Gene3D" id="1.25.40.390">
    <property type="match status" value="1"/>
</dbReference>
<dbReference type="InterPro" id="IPR033985">
    <property type="entry name" value="SusD-like_N"/>
</dbReference>
<evidence type="ECO:0000256" key="4">
    <source>
        <dbReference type="ARBA" id="ARBA00023136"/>
    </source>
</evidence>
<evidence type="ECO:0000256" key="2">
    <source>
        <dbReference type="ARBA" id="ARBA00006275"/>
    </source>
</evidence>
<feature type="domain" description="SusD-like N-terminal" evidence="8">
    <location>
        <begin position="98"/>
        <end position="226"/>
    </location>
</feature>
<keyword evidence="3 6" id="KW-0732">Signal</keyword>
<evidence type="ECO:0000256" key="5">
    <source>
        <dbReference type="ARBA" id="ARBA00023237"/>
    </source>
</evidence>
<evidence type="ECO:0000256" key="1">
    <source>
        <dbReference type="ARBA" id="ARBA00004442"/>
    </source>
</evidence>
<proteinExistence type="inferred from homology"/>
<gene>
    <name evidence="9" type="ORF">ACFPMF_14265</name>
</gene>
<sequence length="501" mass="56270">MNYIPGKPLVAIGLSLFLLMQAGCSEFLTEPDKSNFTIENYFTKPEHATSAVNAIYESLKTTTGGGFNGAPWMMLEFATGLANTELGQAQNSIFVRNLNNNSDNGYGVTYWQSSYQGIANANVAITRIPAIVMDEAQKKKALGEAYFLRAHFYYNLVRIFGKVPLITDPVDLASKDLYPEQATEEAIYQQIVSDLTTAEGSGLPMTDKSGRVTTLAVKSLLADVYLTMAGHPLKKGREYYEKAATKAAEVIASNQASLFTSYNDLHDPSKKNTGENIFMVQFATNIQPSGWQSSIIPYNQGISAYSDETGAIFANKEFVESYEAGDKRTREKEFYFQTYTLSNDRTKTVNLGGYYLYKHFDTNAHLTTANSDLNWSLIRYAQVLLTHAEAVNEVNGPTPEAYASVNLIRKRAELPALAGLSQEVLREAIWRERWFELSFENKTWFDMVRLRKAFNVSTRKFEEYVGHKFSYGPVVKERELLFPIPTAEIRNNKNLVQNPGY</sequence>
<dbReference type="RefSeq" id="WP_379846103.1">
    <property type="nucleotide sequence ID" value="NZ_JBHSMA010000004.1"/>
</dbReference>
<evidence type="ECO:0000313" key="9">
    <source>
        <dbReference type="EMBL" id="MFC5410487.1"/>
    </source>
</evidence>
<comment type="similarity">
    <text evidence="2">Belongs to the SusD family.</text>
</comment>
<evidence type="ECO:0000313" key="10">
    <source>
        <dbReference type="Proteomes" id="UP001596106"/>
    </source>
</evidence>
<keyword evidence="10" id="KW-1185">Reference proteome</keyword>
<dbReference type="Pfam" id="PF07980">
    <property type="entry name" value="SusD_RagB"/>
    <property type="match status" value="1"/>
</dbReference>
<dbReference type="EMBL" id="JBHSMA010000004">
    <property type="protein sequence ID" value="MFC5410487.1"/>
    <property type="molecule type" value="Genomic_DNA"/>
</dbReference>
<evidence type="ECO:0000259" key="8">
    <source>
        <dbReference type="Pfam" id="PF14322"/>
    </source>
</evidence>
<organism evidence="9 10">
    <name type="scientific">Larkinella bovis</name>
    <dbReference type="NCBI Taxonomy" id="683041"/>
    <lineage>
        <taxon>Bacteria</taxon>
        <taxon>Pseudomonadati</taxon>
        <taxon>Bacteroidota</taxon>
        <taxon>Cytophagia</taxon>
        <taxon>Cytophagales</taxon>
        <taxon>Spirosomataceae</taxon>
        <taxon>Larkinella</taxon>
    </lineage>
</organism>
<keyword evidence="4" id="KW-0472">Membrane</keyword>
<dbReference type="InterPro" id="IPR011990">
    <property type="entry name" value="TPR-like_helical_dom_sf"/>
</dbReference>
<evidence type="ECO:0000256" key="6">
    <source>
        <dbReference type="SAM" id="SignalP"/>
    </source>
</evidence>
<feature type="domain" description="RagB/SusD" evidence="7">
    <location>
        <begin position="301"/>
        <end position="501"/>
    </location>
</feature>
<dbReference type="InterPro" id="IPR012944">
    <property type="entry name" value="SusD_RagB_dom"/>
</dbReference>
<dbReference type="CDD" id="cd08977">
    <property type="entry name" value="SusD"/>
    <property type="match status" value="1"/>
</dbReference>
<feature type="chain" id="PRO_5045063064" evidence="6">
    <location>
        <begin position="23"/>
        <end position="501"/>
    </location>
</feature>
<dbReference type="Proteomes" id="UP001596106">
    <property type="component" value="Unassembled WGS sequence"/>
</dbReference>
<reference evidence="10" key="1">
    <citation type="journal article" date="2019" name="Int. J. Syst. Evol. Microbiol.">
        <title>The Global Catalogue of Microorganisms (GCM) 10K type strain sequencing project: providing services to taxonomists for standard genome sequencing and annotation.</title>
        <authorList>
            <consortium name="The Broad Institute Genomics Platform"/>
            <consortium name="The Broad Institute Genome Sequencing Center for Infectious Disease"/>
            <person name="Wu L."/>
            <person name="Ma J."/>
        </authorList>
    </citation>
    <scope>NUCLEOTIDE SEQUENCE [LARGE SCALE GENOMIC DNA]</scope>
    <source>
        <strain evidence="10">CCUG 55250</strain>
    </source>
</reference>
<comment type="subcellular location">
    <subcellularLocation>
        <location evidence="1">Cell outer membrane</location>
    </subcellularLocation>
</comment>
<evidence type="ECO:0000259" key="7">
    <source>
        <dbReference type="Pfam" id="PF07980"/>
    </source>
</evidence>
<dbReference type="SUPFAM" id="SSF48452">
    <property type="entry name" value="TPR-like"/>
    <property type="match status" value="1"/>
</dbReference>
<protein>
    <submittedName>
        <fullName evidence="9">RagB/SusD family nutrient uptake outer membrane protein</fullName>
    </submittedName>
</protein>
<name>A0ABW0IED8_9BACT</name>
<dbReference type="Pfam" id="PF14322">
    <property type="entry name" value="SusD-like_3"/>
    <property type="match status" value="1"/>
</dbReference>
<feature type="signal peptide" evidence="6">
    <location>
        <begin position="1"/>
        <end position="22"/>
    </location>
</feature>
<accession>A0ABW0IED8</accession>
<comment type="caution">
    <text evidence="9">The sequence shown here is derived from an EMBL/GenBank/DDBJ whole genome shotgun (WGS) entry which is preliminary data.</text>
</comment>
<evidence type="ECO:0000256" key="3">
    <source>
        <dbReference type="ARBA" id="ARBA00022729"/>
    </source>
</evidence>